<dbReference type="Proteomes" id="UP000708208">
    <property type="component" value="Unassembled WGS sequence"/>
</dbReference>
<reference evidence="1" key="1">
    <citation type="submission" date="2021-06" db="EMBL/GenBank/DDBJ databases">
        <authorList>
            <person name="Hodson N. C."/>
            <person name="Mongue J. A."/>
            <person name="Jaron S. K."/>
        </authorList>
    </citation>
    <scope>NUCLEOTIDE SEQUENCE</scope>
</reference>
<organism evidence="1 2">
    <name type="scientific">Allacma fusca</name>
    <dbReference type="NCBI Taxonomy" id="39272"/>
    <lineage>
        <taxon>Eukaryota</taxon>
        <taxon>Metazoa</taxon>
        <taxon>Ecdysozoa</taxon>
        <taxon>Arthropoda</taxon>
        <taxon>Hexapoda</taxon>
        <taxon>Collembola</taxon>
        <taxon>Symphypleona</taxon>
        <taxon>Sminthuridae</taxon>
        <taxon>Allacma</taxon>
    </lineage>
</organism>
<comment type="caution">
    <text evidence="1">The sequence shown here is derived from an EMBL/GenBank/DDBJ whole genome shotgun (WGS) entry which is preliminary data.</text>
</comment>
<accession>A0A8J2LSY5</accession>
<evidence type="ECO:0000313" key="2">
    <source>
        <dbReference type="Proteomes" id="UP000708208"/>
    </source>
</evidence>
<keyword evidence="2" id="KW-1185">Reference proteome</keyword>
<protein>
    <submittedName>
        <fullName evidence="1">Uncharacterized protein</fullName>
    </submittedName>
</protein>
<dbReference type="EMBL" id="CAJVCH010571761">
    <property type="protein sequence ID" value="CAG7838464.1"/>
    <property type="molecule type" value="Genomic_DNA"/>
</dbReference>
<gene>
    <name evidence="1" type="ORF">AFUS01_LOCUS47434</name>
</gene>
<proteinExistence type="predicted"/>
<dbReference type="AlphaFoldDB" id="A0A8J2LSY5"/>
<evidence type="ECO:0000313" key="1">
    <source>
        <dbReference type="EMBL" id="CAG7838464.1"/>
    </source>
</evidence>
<name>A0A8J2LSY5_9HEXA</name>
<sequence length="405" mass="46660">MADWGIPRNYKNAPIIYKAWDKFVFSILRKYQALILFALHEDHVSKETFGLNVDFGLLCHFCPDFGSKVVFISKREFTLDFIWFVHENLNKQNGHGAVGVIDKTYNLGDAEQVKTCEKSQELETPTWDNLTDSFHNYVWVGLVLTSLALGCIGRKVRFSLDFLFLMLGQSLRGHWTKLTPWLSLCLAMGTIFNISYQCKVTTDLVAPLPRARIISIKDLFTKRMYQFVAPMIPEENDVNAARRFKDKGIIYSPNLYYKADPALTGTSPASAWTRGELAGKYAGKGALLLDRTKVEFALAVTRVLYPNLSCNYVEENWGPYWESWLIKSHLADAAYVTKYQLFQAGFYRFWWGLMRYERYFFMKAKATRGNVTVSSKMVKPVKLDSTVLEYLRPLIQILYLPKSYS</sequence>